<keyword evidence="3" id="KW-0472">Membrane</keyword>
<name>A0A367RZ36_9NOSO</name>
<evidence type="ECO:0000256" key="2">
    <source>
        <dbReference type="ARBA" id="ARBA00023008"/>
    </source>
</evidence>
<reference evidence="5" key="1">
    <citation type="submission" date="2016-04" db="EMBL/GenBank/DDBJ databases">
        <authorList>
            <person name="Tabuchi Yagui T.R."/>
        </authorList>
    </citation>
    <scope>NUCLEOTIDE SEQUENCE [LARGE SCALE GENOMIC DNA]</scope>
    <source>
        <strain evidence="5">NIES-26</strain>
    </source>
</reference>
<dbReference type="InterPro" id="IPR028096">
    <property type="entry name" value="EfeO_Cupredoxin"/>
</dbReference>
<comment type="caution">
    <text evidence="5">The sequence shown here is derived from an EMBL/GenBank/DDBJ whole genome shotgun (WGS) entry which is preliminary data.</text>
</comment>
<dbReference type="Proteomes" id="UP000252107">
    <property type="component" value="Unassembled WGS sequence"/>
</dbReference>
<dbReference type="InterPro" id="IPR033138">
    <property type="entry name" value="Cu_oxidase_CS"/>
</dbReference>
<accession>A0A367RZ36</accession>
<protein>
    <submittedName>
        <fullName evidence="5">Copper-binding protein</fullName>
    </submittedName>
</protein>
<dbReference type="PROSITE" id="PS00079">
    <property type="entry name" value="MULTICOPPER_OXIDASE1"/>
    <property type="match status" value="1"/>
</dbReference>
<dbReference type="SUPFAM" id="SSF49503">
    <property type="entry name" value="Cupredoxins"/>
    <property type="match status" value="1"/>
</dbReference>
<sequence>MTWLVKTINNYLYQFFLDWLQPLRHIYLILYLLLYMAFISTTPAMAANLSGGLLKQPATEITVSLSNSANELKFEPNHLELVAGKRYQLRLTNPSQLKHYFTAKDFADGIWTQKVEAGKVEIKGAIHELELKPGAEAEWVFVPLKSGKYSLRCPIPGHTEAGMTGEIVVSN</sequence>
<keyword evidence="3" id="KW-0812">Transmembrane</keyword>
<keyword evidence="6" id="KW-1185">Reference proteome</keyword>
<dbReference type="PANTHER" id="PTHR38439">
    <property type="entry name" value="AURACYANIN-B"/>
    <property type="match status" value="1"/>
</dbReference>
<evidence type="ECO:0000313" key="6">
    <source>
        <dbReference type="Proteomes" id="UP000252107"/>
    </source>
</evidence>
<evidence type="ECO:0000313" key="5">
    <source>
        <dbReference type="EMBL" id="RCJ41259.1"/>
    </source>
</evidence>
<dbReference type="InterPro" id="IPR041716">
    <property type="entry name" value="Cupredoxin-like_Cyanobacteria"/>
</dbReference>
<evidence type="ECO:0000256" key="3">
    <source>
        <dbReference type="SAM" id="Phobius"/>
    </source>
</evidence>
<dbReference type="CDD" id="cd04210">
    <property type="entry name" value="Cupredoxin_like_1"/>
    <property type="match status" value="1"/>
</dbReference>
<gene>
    <name evidence="5" type="ORF">A6770_09295</name>
</gene>
<dbReference type="AlphaFoldDB" id="A0A367RZ36"/>
<feature type="transmembrane region" description="Helical" evidence="3">
    <location>
        <begin position="26"/>
        <end position="47"/>
    </location>
</feature>
<feature type="domain" description="EfeO-type cupredoxin-like" evidence="4">
    <location>
        <begin position="34"/>
        <end position="169"/>
    </location>
</feature>
<evidence type="ECO:0000256" key="1">
    <source>
        <dbReference type="ARBA" id="ARBA00022723"/>
    </source>
</evidence>
<dbReference type="Pfam" id="PF13473">
    <property type="entry name" value="Cupredoxin_1"/>
    <property type="match status" value="1"/>
</dbReference>
<proteinExistence type="predicted"/>
<keyword evidence="1" id="KW-0479">Metal-binding</keyword>
<dbReference type="EMBL" id="LXQD01000023">
    <property type="protein sequence ID" value="RCJ41259.1"/>
    <property type="molecule type" value="Genomic_DNA"/>
</dbReference>
<dbReference type="PANTHER" id="PTHR38439:SF3">
    <property type="entry name" value="COPPER-RESISTANT CUPROPROTEIN COPI"/>
    <property type="match status" value="1"/>
</dbReference>
<dbReference type="InterPro" id="IPR008972">
    <property type="entry name" value="Cupredoxin"/>
</dbReference>
<keyword evidence="3" id="KW-1133">Transmembrane helix</keyword>
<organism evidence="5 6">
    <name type="scientific">Nostoc minutum NIES-26</name>
    <dbReference type="NCBI Taxonomy" id="1844469"/>
    <lineage>
        <taxon>Bacteria</taxon>
        <taxon>Bacillati</taxon>
        <taxon>Cyanobacteriota</taxon>
        <taxon>Cyanophyceae</taxon>
        <taxon>Nostocales</taxon>
        <taxon>Nostocaceae</taxon>
        <taxon>Nostoc</taxon>
    </lineage>
</organism>
<dbReference type="Gene3D" id="2.60.40.420">
    <property type="entry name" value="Cupredoxins - blue copper proteins"/>
    <property type="match status" value="1"/>
</dbReference>
<dbReference type="GO" id="GO:0046872">
    <property type="term" value="F:metal ion binding"/>
    <property type="evidence" value="ECO:0007669"/>
    <property type="project" value="UniProtKB-KW"/>
</dbReference>
<dbReference type="InterPro" id="IPR050845">
    <property type="entry name" value="Cu-binding_ET"/>
</dbReference>
<keyword evidence="2" id="KW-0186">Copper</keyword>
<evidence type="ECO:0000259" key="4">
    <source>
        <dbReference type="Pfam" id="PF13473"/>
    </source>
</evidence>